<organism evidence="2 3">
    <name type="scientific">Nannochloropsis gaditana</name>
    <dbReference type="NCBI Taxonomy" id="72520"/>
    <lineage>
        <taxon>Eukaryota</taxon>
        <taxon>Sar</taxon>
        <taxon>Stramenopiles</taxon>
        <taxon>Ochrophyta</taxon>
        <taxon>Eustigmatophyceae</taxon>
        <taxon>Eustigmatales</taxon>
        <taxon>Monodopsidaceae</taxon>
        <taxon>Nannochloropsis</taxon>
    </lineage>
</organism>
<dbReference type="OrthoDB" id="5772781at2759"/>
<evidence type="ECO:0000256" key="1">
    <source>
        <dbReference type="SAM" id="SignalP"/>
    </source>
</evidence>
<sequence length="102" mass="11068">MPGTLAASRLLPCLRFFFPLLSMALWKPLTAFVFPPTSSFPCGSAPFTSQPALWAQPILSSAERLTINEPVLREIALKLEAVGLGKTHLVQDKSLGPGLHVR</sequence>
<protein>
    <submittedName>
        <fullName evidence="2">Uncharacterized protein</fullName>
    </submittedName>
</protein>
<proteinExistence type="predicted"/>
<keyword evidence="1" id="KW-0732">Signal</keyword>
<dbReference type="AlphaFoldDB" id="W7T1S8"/>
<comment type="caution">
    <text evidence="2">The sequence shown here is derived from an EMBL/GenBank/DDBJ whole genome shotgun (WGS) entry which is preliminary data.</text>
</comment>
<gene>
    <name evidence="2" type="ORF">Naga_101353g2</name>
</gene>
<feature type="chain" id="PRO_5004900207" evidence="1">
    <location>
        <begin position="32"/>
        <end position="102"/>
    </location>
</feature>
<name>W7T1S8_9STRA</name>
<dbReference type="Proteomes" id="UP000019335">
    <property type="component" value="Unassembled WGS sequence"/>
</dbReference>
<feature type="signal peptide" evidence="1">
    <location>
        <begin position="1"/>
        <end position="31"/>
    </location>
</feature>
<accession>W7T1S8</accession>
<dbReference type="EMBL" id="AZIL01002870">
    <property type="protein sequence ID" value="EWM20697.1"/>
    <property type="molecule type" value="Genomic_DNA"/>
</dbReference>
<evidence type="ECO:0000313" key="3">
    <source>
        <dbReference type="Proteomes" id="UP000019335"/>
    </source>
</evidence>
<reference evidence="2 3" key="1">
    <citation type="journal article" date="2014" name="Mol. Plant">
        <title>Chromosome Scale Genome Assembly and Transcriptome Profiling of Nannochloropsis gaditana in Nitrogen Depletion.</title>
        <authorList>
            <person name="Corteggiani Carpinelli E."/>
            <person name="Telatin A."/>
            <person name="Vitulo N."/>
            <person name="Forcato C."/>
            <person name="D'Angelo M."/>
            <person name="Schiavon R."/>
            <person name="Vezzi A."/>
            <person name="Giacometti G.M."/>
            <person name="Morosinotto T."/>
            <person name="Valle G."/>
        </authorList>
    </citation>
    <scope>NUCLEOTIDE SEQUENCE [LARGE SCALE GENOMIC DNA]</scope>
    <source>
        <strain evidence="2 3">B-31</strain>
    </source>
</reference>
<keyword evidence="3" id="KW-1185">Reference proteome</keyword>
<evidence type="ECO:0000313" key="2">
    <source>
        <dbReference type="EMBL" id="EWM20697.1"/>
    </source>
</evidence>